<gene>
    <name evidence="3" type="primary">LOC110281343</name>
</gene>
<proteinExistence type="predicted"/>
<evidence type="ECO:0000259" key="1">
    <source>
        <dbReference type="Pfam" id="PF00498"/>
    </source>
</evidence>
<dbReference type="GO" id="GO:0031011">
    <property type="term" value="C:Ino80 complex"/>
    <property type="evidence" value="ECO:0007669"/>
    <property type="project" value="InterPro"/>
</dbReference>
<dbReference type="AlphaFoldDB" id="A0A9C6TQH9"/>
<evidence type="ECO:0000313" key="3">
    <source>
        <dbReference type="RefSeq" id="XP_052118330.1"/>
    </source>
</evidence>
<dbReference type="RefSeq" id="XP_052118330.1">
    <property type="nucleotide sequence ID" value="XM_052262370.1"/>
</dbReference>
<dbReference type="InterPro" id="IPR000253">
    <property type="entry name" value="FHA_dom"/>
</dbReference>
<dbReference type="GO" id="GO:0071339">
    <property type="term" value="C:MLL1 complex"/>
    <property type="evidence" value="ECO:0007669"/>
    <property type="project" value="InterPro"/>
</dbReference>
<dbReference type="InterPro" id="IPR037912">
    <property type="entry name" value="MCRS1"/>
</dbReference>
<dbReference type="GO" id="GO:0045944">
    <property type="term" value="P:positive regulation of transcription by RNA polymerase II"/>
    <property type="evidence" value="ECO:0007669"/>
    <property type="project" value="TreeGrafter"/>
</dbReference>
<dbReference type="GO" id="GO:0044545">
    <property type="term" value="C:NSL complex"/>
    <property type="evidence" value="ECO:0007669"/>
    <property type="project" value="TreeGrafter"/>
</dbReference>
<organism evidence="2 3">
    <name type="scientific">Arachis duranensis</name>
    <name type="common">Wild peanut</name>
    <dbReference type="NCBI Taxonomy" id="130453"/>
    <lineage>
        <taxon>Eukaryota</taxon>
        <taxon>Viridiplantae</taxon>
        <taxon>Streptophyta</taxon>
        <taxon>Embryophyta</taxon>
        <taxon>Tracheophyta</taxon>
        <taxon>Spermatophyta</taxon>
        <taxon>Magnoliopsida</taxon>
        <taxon>eudicotyledons</taxon>
        <taxon>Gunneridae</taxon>
        <taxon>Pentapetalae</taxon>
        <taxon>rosids</taxon>
        <taxon>fabids</taxon>
        <taxon>Fabales</taxon>
        <taxon>Fabaceae</taxon>
        <taxon>Papilionoideae</taxon>
        <taxon>50 kb inversion clade</taxon>
        <taxon>dalbergioids sensu lato</taxon>
        <taxon>Dalbergieae</taxon>
        <taxon>Pterocarpus clade</taxon>
        <taxon>Arachis</taxon>
    </lineage>
</organism>
<reference evidence="2" key="1">
    <citation type="journal article" date="2016" name="Nat. Genet.">
        <title>The genome sequences of Arachis duranensis and Arachis ipaensis, the diploid ancestors of cultivated peanut.</title>
        <authorList>
            <person name="Bertioli D.J."/>
            <person name="Cannon S.B."/>
            <person name="Froenicke L."/>
            <person name="Huang G."/>
            <person name="Farmer A.D."/>
            <person name="Cannon E.K."/>
            <person name="Liu X."/>
            <person name="Gao D."/>
            <person name="Clevenger J."/>
            <person name="Dash S."/>
            <person name="Ren L."/>
            <person name="Moretzsohn M.C."/>
            <person name="Shirasawa K."/>
            <person name="Huang W."/>
            <person name="Vidigal B."/>
            <person name="Abernathy B."/>
            <person name="Chu Y."/>
            <person name="Niederhuth C.E."/>
            <person name="Umale P."/>
            <person name="Araujo A.C."/>
            <person name="Kozik A."/>
            <person name="Kim K.D."/>
            <person name="Burow M.D."/>
            <person name="Varshney R.K."/>
            <person name="Wang X."/>
            <person name="Zhang X."/>
            <person name="Barkley N."/>
            <person name="Guimaraes P.M."/>
            <person name="Isobe S."/>
            <person name="Guo B."/>
            <person name="Liao B."/>
            <person name="Stalker H.T."/>
            <person name="Schmitz R.J."/>
            <person name="Scheffler B.E."/>
            <person name="Leal-Bertioli S.C."/>
            <person name="Xun X."/>
            <person name="Jackson S.A."/>
            <person name="Michelmore R."/>
            <person name="Ozias-Akins P."/>
        </authorList>
    </citation>
    <scope>NUCLEOTIDE SEQUENCE [LARGE SCALE GENOMIC DNA]</scope>
    <source>
        <strain evidence="2">cv. V14167</strain>
    </source>
</reference>
<protein>
    <submittedName>
        <fullName evidence="3">ATPase GET3B isoform X3</fullName>
    </submittedName>
</protein>
<dbReference type="PANTHER" id="PTHR13233:SF0">
    <property type="entry name" value="MICROSPHERULE PROTEIN 1"/>
    <property type="match status" value="1"/>
</dbReference>
<dbReference type="PANTHER" id="PTHR13233">
    <property type="entry name" value="MICROSPHERULE PROTEIN 1"/>
    <property type="match status" value="1"/>
</dbReference>
<dbReference type="GO" id="GO:0002151">
    <property type="term" value="F:G-quadruplex RNA binding"/>
    <property type="evidence" value="ECO:0007669"/>
    <property type="project" value="InterPro"/>
</dbReference>
<dbReference type="GeneID" id="110281343"/>
<dbReference type="Proteomes" id="UP000515211">
    <property type="component" value="Chromosome 5"/>
</dbReference>
<reference evidence="3" key="2">
    <citation type="submission" date="2025-08" db="UniProtKB">
        <authorList>
            <consortium name="RefSeq"/>
        </authorList>
    </citation>
    <scope>IDENTIFICATION</scope>
    <source>
        <tissue evidence="3">Whole plant</tissue>
    </source>
</reference>
<sequence length="134" mass="14716">MCVCISKLVMINPEKSMEEFRAASQKLGDGVGVKSLIQSMGLGMIADQLGDLKLEELLSTPPPGTDEIVAISKAIIKLDNDGSFYIKNFGKTTILVNNKEVQTGQSQRLHSNCLIEQIRTEITAEVCRMKMLSK</sequence>
<evidence type="ECO:0000313" key="2">
    <source>
        <dbReference type="Proteomes" id="UP000515211"/>
    </source>
</evidence>
<feature type="domain" description="FHA" evidence="1">
    <location>
        <begin position="74"/>
        <end position="115"/>
    </location>
</feature>
<keyword evidence="2" id="KW-1185">Reference proteome</keyword>
<name>A0A9C6TQH9_ARADU</name>
<dbReference type="Pfam" id="PF00498">
    <property type="entry name" value="FHA"/>
    <property type="match status" value="1"/>
</dbReference>
<accession>A0A9C6TQH9</accession>